<evidence type="ECO:0000313" key="10">
    <source>
        <dbReference type="Proteomes" id="UP000585721"/>
    </source>
</evidence>
<organism evidence="9 10">
    <name type="scientific">Tolumonas osonensis</name>
    <dbReference type="NCBI Taxonomy" id="675874"/>
    <lineage>
        <taxon>Bacteria</taxon>
        <taxon>Pseudomonadati</taxon>
        <taxon>Pseudomonadota</taxon>
        <taxon>Gammaproteobacteria</taxon>
        <taxon>Aeromonadales</taxon>
        <taxon>Aeromonadaceae</taxon>
        <taxon>Tolumonas</taxon>
    </lineage>
</organism>
<dbReference type="Gene3D" id="3.30.460.10">
    <property type="entry name" value="Beta Polymerase, domain 2"/>
    <property type="match status" value="1"/>
</dbReference>
<dbReference type="Pfam" id="PF04607">
    <property type="entry name" value="RelA_SpoT"/>
    <property type="match status" value="1"/>
</dbReference>
<name>A0A841GJ35_9GAMM</name>
<keyword evidence="10" id="KW-1185">Reference proteome</keyword>
<keyword evidence="9" id="KW-0418">Kinase</keyword>
<dbReference type="PANTHER" id="PTHR21262">
    <property type="entry name" value="GUANOSINE-3',5'-BIS DIPHOSPHATE 3'-PYROPHOSPHOHYDROLASE"/>
    <property type="match status" value="1"/>
</dbReference>
<dbReference type="FunFam" id="3.30.460.10:FF:000001">
    <property type="entry name" value="GTP pyrophosphokinase RelA"/>
    <property type="match status" value="1"/>
</dbReference>
<dbReference type="Gene3D" id="3.10.20.30">
    <property type="match status" value="1"/>
</dbReference>
<comment type="pathway">
    <text evidence="2">Purine metabolism.</text>
</comment>
<dbReference type="Gene3D" id="3.30.70.260">
    <property type="match status" value="1"/>
</dbReference>
<dbReference type="SUPFAM" id="SSF55021">
    <property type="entry name" value="ACT-like"/>
    <property type="match status" value="1"/>
</dbReference>
<protein>
    <recommendedName>
        <fullName evidence="1">GTP pyrophosphokinase</fullName>
    </recommendedName>
    <alternativeName>
        <fullName evidence="4">(p)ppGpp synthase</fullName>
    </alternativeName>
    <alternativeName>
        <fullName evidence="3">ATP:GTP 3'-pyrophosphotransferase</fullName>
    </alternativeName>
    <alternativeName>
        <fullName evidence="5">ppGpp synthase I</fullName>
    </alternativeName>
</protein>
<dbReference type="NCBIfam" id="NF008124">
    <property type="entry name" value="PRK10872.1"/>
    <property type="match status" value="1"/>
</dbReference>
<sequence length="743" mass="84921">MVAVRDTHLKTGFDFNNWMTTLDLSATDKAALVSVFEYCHNRIQDENEQQRLSKRSAEMIGILLTLHMDMDTLKTAVLFPLIEPGHLTIEQAEADFGEGISRLLLGVIDIDAIRFLQHLNNAAVSDSQVDNVRRMLLAMVEDVRAVVIKLAERIACLREVKNATEETRVLVAKEISNIYAPLANRLGIGQLKWELEDLSFRYLHPDTYKQIAKLLDEKRLDRERYIQQFVADTKAALQEAGIDAEVYGRPKHIYSIWRKMQKKNLNFSDLYDVRAVRVVTKRLQDCYAALGIIHTHWHHIPREFDDYVANPKPNGYQSIHTVVLGPDGKTVEIQIRTEQMHQESELGVAAHWKYKEGMQAGKNAAYEERIAWLRKLLAWQEDMVESGSLVDELRTQVFEDRVYVFTPKGDVVDLPAGATPLDFAYQVHSMIGHRCIGAKIDGRIVPFTYQLQTGDQIEIITQKEPNPSRDWMNPNLAFLRTSRARAKVAAWFRKLDRDKNILAGKELLDKEVERHGFNLSRDELASTVKEFYTRLSLMEFDDLLAGIGSGEVRINQLMNFLEQKLNKPTAEEEDRRLLAQLENKTQHRMKNIKPGKGHIVVQGVGNLMTHVARCCQPIPGDSIIGFITQGRGISIHREDCEQFKELSRRNPERVIDAVWGENYSGGYPLTVRITANDRSGLLRDITTIIANEKINVLGMRSRSNVKQQTADIDIDMEIYNIETLNRMLAKINQMNDVVSAKRL</sequence>
<dbReference type="GO" id="GO:0005886">
    <property type="term" value="C:plasma membrane"/>
    <property type="evidence" value="ECO:0007669"/>
    <property type="project" value="TreeGrafter"/>
</dbReference>
<dbReference type="InterPro" id="IPR004811">
    <property type="entry name" value="RelA/Spo_fam"/>
</dbReference>
<dbReference type="RefSeq" id="WP_188026099.1">
    <property type="nucleotide sequence ID" value="NZ_JACHGR010000003.1"/>
</dbReference>
<evidence type="ECO:0000256" key="1">
    <source>
        <dbReference type="ARBA" id="ARBA00019852"/>
    </source>
</evidence>
<evidence type="ECO:0000256" key="5">
    <source>
        <dbReference type="ARBA" id="ARBA00033308"/>
    </source>
</evidence>
<dbReference type="NCBIfam" id="TIGR00691">
    <property type="entry name" value="spoT_relA"/>
    <property type="match status" value="1"/>
</dbReference>
<dbReference type="InterPro" id="IPR012675">
    <property type="entry name" value="Beta-grasp_dom_sf"/>
</dbReference>
<evidence type="ECO:0000259" key="8">
    <source>
        <dbReference type="PROSITE" id="PS51880"/>
    </source>
</evidence>
<dbReference type="Pfam" id="PF13291">
    <property type="entry name" value="ACT_4"/>
    <property type="match status" value="1"/>
</dbReference>
<dbReference type="Pfam" id="PF13328">
    <property type="entry name" value="HD_4"/>
    <property type="match status" value="1"/>
</dbReference>
<dbReference type="InterPro" id="IPR004095">
    <property type="entry name" value="TGS"/>
</dbReference>
<comment type="function">
    <text evidence="6">In eubacteria ppGpp (guanosine 3'-diphosphate 5'-diphosphate) is a mediator of the stringent response that coordinates a variety of cellular activities in response to changes in nutritional abundance.</text>
</comment>
<evidence type="ECO:0000256" key="4">
    <source>
        <dbReference type="ARBA" id="ARBA00032407"/>
    </source>
</evidence>
<evidence type="ECO:0000259" key="7">
    <source>
        <dbReference type="PROSITE" id="PS51671"/>
    </source>
</evidence>
<evidence type="ECO:0000256" key="3">
    <source>
        <dbReference type="ARBA" id="ARBA00029754"/>
    </source>
</evidence>
<dbReference type="FunFam" id="3.10.20.30:FF:000002">
    <property type="entry name" value="GTP pyrophosphokinase (RelA/SpoT)"/>
    <property type="match status" value="1"/>
</dbReference>
<dbReference type="InterPro" id="IPR002912">
    <property type="entry name" value="ACT_dom"/>
</dbReference>
<feature type="domain" description="ACT" evidence="7">
    <location>
        <begin position="670"/>
        <end position="743"/>
    </location>
</feature>
<dbReference type="CDD" id="cd01668">
    <property type="entry name" value="TGS_RSH"/>
    <property type="match status" value="1"/>
</dbReference>
<dbReference type="SUPFAM" id="SSF109604">
    <property type="entry name" value="HD-domain/PDEase-like"/>
    <property type="match status" value="1"/>
</dbReference>
<dbReference type="Pfam" id="PF19296">
    <property type="entry name" value="RelA_AH_RIS"/>
    <property type="match status" value="1"/>
</dbReference>
<comment type="caution">
    <text evidence="9">The sequence shown here is derived from an EMBL/GenBank/DDBJ whole genome shotgun (WGS) entry which is preliminary data.</text>
</comment>
<dbReference type="CDD" id="cd04876">
    <property type="entry name" value="ACT_RelA-SpoT"/>
    <property type="match status" value="1"/>
</dbReference>
<dbReference type="PANTHER" id="PTHR21262:SF31">
    <property type="entry name" value="GTP PYROPHOSPHOKINASE"/>
    <property type="match status" value="1"/>
</dbReference>
<comment type="similarity">
    <text evidence="6">Belongs to the relA/spoT family.</text>
</comment>
<dbReference type="Gene3D" id="1.10.3210.10">
    <property type="entry name" value="Hypothetical protein af1432"/>
    <property type="match status" value="1"/>
</dbReference>
<dbReference type="InterPro" id="IPR045865">
    <property type="entry name" value="ACT-like_dom_sf"/>
</dbReference>
<gene>
    <name evidence="9" type="ORF">HNR75_001217</name>
</gene>
<dbReference type="InterPro" id="IPR033655">
    <property type="entry name" value="TGS_RelA/SpoT"/>
</dbReference>
<dbReference type="InterPro" id="IPR043519">
    <property type="entry name" value="NT_sf"/>
</dbReference>
<dbReference type="GO" id="GO:0016301">
    <property type="term" value="F:kinase activity"/>
    <property type="evidence" value="ECO:0007669"/>
    <property type="project" value="UniProtKB-KW"/>
</dbReference>
<evidence type="ECO:0000313" key="9">
    <source>
        <dbReference type="EMBL" id="MBB6055335.1"/>
    </source>
</evidence>
<dbReference type="SUPFAM" id="SSF81271">
    <property type="entry name" value="TGS-like"/>
    <property type="match status" value="1"/>
</dbReference>
<dbReference type="AlphaFoldDB" id="A0A841GJ35"/>
<dbReference type="PROSITE" id="PS51671">
    <property type="entry name" value="ACT"/>
    <property type="match status" value="1"/>
</dbReference>
<keyword evidence="9" id="KW-0808">Transferase</keyword>
<dbReference type="Pfam" id="PF02824">
    <property type="entry name" value="TGS"/>
    <property type="match status" value="1"/>
</dbReference>
<evidence type="ECO:0000256" key="2">
    <source>
        <dbReference type="ARBA" id="ARBA00025704"/>
    </source>
</evidence>
<dbReference type="GO" id="GO:0042594">
    <property type="term" value="P:response to starvation"/>
    <property type="evidence" value="ECO:0007669"/>
    <property type="project" value="TreeGrafter"/>
</dbReference>
<dbReference type="EMBL" id="JACHGR010000003">
    <property type="protein sequence ID" value="MBB6055335.1"/>
    <property type="molecule type" value="Genomic_DNA"/>
</dbReference>
<dbReference type="GO" id="GO:0015949">
    <property type="term" value="P:nucleobase-containing small molecule interconversion"/>
    <property type="evidence" value="ECO:0007669"/>
    <property type="project" value="UniProtKB-ARBA"/>
</dbReference>
<proteinExistence type="inferred from homology"/>
<dbReference type="PROSITE" id="PS51880">
    <property type="entry name" value="TGS"/>
    <property type="match status" value="1"/>
</dbReference>
<dbReference type="SUPFAM" id="SSF81301">
    <property type="entry name" value="Nucleotidyltransferase"/>
    <property type="match status" value="1"/>
</dbReference>
<feature type="domain" description="TGS" evidence="8">
    <location>
        <begin position="400"/>
        <end position="461"/>
    </location>
</feature>
<dbReference type="GO" id="GO:0008728">
    <property type="term" value="F:GTP diphosphokinase activity"/>
    <property type="evidence" value="ECO:0007669"/>
    <property type="project" value="TreeGrafter"/>
</dbReference>
<dbReference type="GO" id="GO:0008893">
    <property type="term" value="F:guanosine-3',5'-bis(diphosphate) 3'-diphosphatase activity"/>
    <property type="evidence" value="ECO:0007669"/>
    <property type="project" value="TreeGrafter"/>
</dbReference>
<dbReference type="InterPro" id="IPR012676">
    <property type="entry name" value="TGS-like"/>
</dbReference>
<dbReference type="InterPro" id="IPR045600">
    <property type="entry name" value="RelA/SpoT_AH_RIS"/>
</dbReference>
<evidence type="ECO:0000256" key="6">
    <source>
        <dbReference type="RuleBase" id="RU003847"/>
    </source>
</evidence>
<dbReference type="Proteomes" id="UP000585721">
    <property type="component" value="Unassembled WGS sequence"/>
</dbReference>
<dbReference type="SMART" id="SM00954">
    <property type="entry name" value="RelA_SpoT"/>
    <property type="match status" value="1"/>
</dbReference>
<dbReference type="InterPro" id="IPR007685">
    <property type="entry name" value="RelA_SpoT"/>
</dbReference>
<accession>A0A841GJ35</accession>
<dbReference type="GO" id="GO:0015969">
    <property type="term" value="P:guanosine tetraphosphate metabolic process"/>
    <property type="evidence" value="ECO:0007669"/>
    <property type="project" value="InterPro"/>
</dbReference>
<dbReference type="CDD" id="cd05399">
    <property type="entry name" value="NT_Rel-Spo_like"/>
    <property type="match status" value="1"/>
</dbReference>
<reference evidence="9 10" key="1">
    <citation type="submission" date="2020-08" db="EMBL/GenBank/DDBJ databases">
        <title>Genomic Encyclopedia of Type Strains, Phase IV (KMG-IV): sequencing the most valuable type-strain genomes for metagenomic binning, comparative biology and taxonomic classification.</title>
        <authorList>
            <person name="Goeker M."/>
        </authorList>
    </citation>
    <scope>NUCLEOTIDE SEQUENCE [LARGE SCALE GENOMIC DNA]</scope>
    <source>
        <strain evidence="9 10">DSM 22975</strain>
    </source>
</reference>